<dbReference type="AlphaFoldDB" id="A1ZF83"/>
<name>A1ZF83_MICM2</name>
<reference evidence="1 2" key="1">
    <citation type="submission" date="2007-01" db="EMBL/GenBank/DDBJ databases">
        <authorList>
            <person name="Haygood M."/>
            <person name="Podell S."/>
            <person name="Anderson C."/>
            <person name="Hopkinson B."/>
            <person name="Roe K."/>
            <person name="Barbeau K."/>
            <person name="Gaasterland T."/>
            <person name="Ferriera S."/>
            <person name="Johnson J."/>
            <person name="Kravitz S."/>
            <person name="Beeson K."/>
            <person name="Sutton G."/>
            <person name="Rogers Y.-H."/>
            <person name="Friedman R."/>
            <person name="Frazier M."/>
            <person name="Venter J.C."/>
        </authorList>
    </citation>
    <scope>NUCLEOTIDE SEQUENCE [LARGE SCALE GENOMIC DNA]</scope>
    <source>
        <strain evidence="1 2">ATCC 23134</strain>
    </source>
</reference>
<keyword evidence="2" id="KW-1185">Reference proteome</keyword>
<accession>A1ZF83</accession>
<evidence type="ECO:0000313" key="2">
    <source>
        <dbReference type="Proteomes" id="UP000004095"/>
    </source>
</evidence>
<gene>
    <name evidence="1" type="ORF">M23134_07595</name>
</gene>
<dbReference type="Proteomes" id="UP000004095">
    <property type="component" value="Unassembled WGS sequence"/>
</dbReference>
<proteinExistence type="predicted"/>
<comment type="caution">
    <text evidence="1">The sequence shown here is derived from an EMBL/GenBank/DDBJ whole genome shotgun (WGS) entry which is preliminary data.</text>
</comment>
<sequence>MALNLVPAKTTQFKMEMHNPDNDKEVVVLEFKQQKDQWAVVPSHKPDDVLFFRFDKQQHCYVKDGIKGKEEKVDLLNKMHIVPNHKKWKKVTKVVFDLKKEQEGSPRHLVFMVAKDGKKKRIISIDKKAVPDMSKAMPEMHLTWK</sequence>
<protein>
    <submittedName>
        <fullName evidence="1">Uncharacterized protein</fullName>
    </submittedName>
</protein>
<dbReference type="EMBL" id="AAWS01000004">
    <property type="protein sequence ID" value="EAY31185.1"/>
    <property type="molecule type" value="Genomic_DNA"/>
</dbReference>
<organism evidence="1 2">
    <name type="scientific">Microscilla marina ATCC 23134</name>
    <dbReference type="NCBI Taxonomy" id="313606"/>
    <lineage>
        <taxon>Bacteria</taxon>
        <taxon>Pseudomonadati</taxon>
        <taxon>Bacteroidota</taxon>
        <taxon>Cytophagia</taxon>
        <taxon>Cytophagales</taxon>
        <taxon>Microscillaceae</taxon>
        <taxon>Microscilla</taxon>
    </lineage>
</organism>
<evidence type="ECO:0000313" key="1">
    <source>
        <dbReference type="EMBL" id="EAY31185.1"/>
    </source>
</evidence>